<dbReference type="CDD" id="cd06171">
    <property type="entry name" value="Sigma70_r4"/>
    <property type="match status" value="1"/>
</dbReference>
<dbReference type="InterPro" id="IPR007627">
    <property type="entry name" value="RNA_pol_sigma70_r2"/>
</dbReference>
<evidence type="ECO:0000256" key="2">
    <source>
        <dbReference type="ARBA" id="ARBA00023015"/>
    </source>
</evidence>
<dbReference type="PANTHER" id="PTHR43133">
    <property type="entry name" value="RNA POLYMERASE ECF-TYPE SIGMA FACTO"/>
    <property type="match status" value="1"/>
</dbReference>
<keyword evidence="2 6" id="KW-0805">Transcription regulation</keyword>
<dbReference type="Gene3D" id="1.10.10.10">
    <property type="entry name" value="Winged helix-like DNA-binding domain superfamily/Winged helix DNA-binding domain"/>
    <property type="match status" value="1"/>
</dbReference>
<feature type="domain" description="RNA polymerase sigma-70 region 2" evidence="7">
    <location>
        <begin position="29"/>
        <end position="95"/>
    </location>
</feature>
<dbReference type="Pfam" id="PF04542">
    <property type="entry name" value="Sigma70_r2"/>
    <property type="match status" value="1"/>
</dbReference>
<evidence type="ECO:0000256" key="3">
    <source>
        <dbReference type="ARBA" id="ARBA00023082"/>
    </source>
</evidence>
<feature type="domain" description="RNA polymerase sigma factor 70 region 4 type 2" evidence="8">
    <location>
        <begin position="126"/>
        <end position="177"/>
    </location>
</feature>
<organism evidence="9 10">
    <name type="scientific">Actinocatenispora rupis</name>
    <dbReference type="NCBI Taxonomy" id="519421"/>
    <lineage>
        <taxon>Bacteria</taxon>
        <taxon>Bacillati</taxon>
        <taxon>Actinomycetota</taxon>
        <taxon>Actinomycetes</taxon>
        <taxon>Micromonosporales</taxon>
        <taxon>Micromonosporaceae</taxon>
        <taxon>Actinocatenispora</taxon>
    </lineage>
</organism>
<evidence type="ECO:0000256" key="4">
    <source>
        <dbReference type="ARBA" id="ARBA00023125"/>
    </source>
</evidence>
<keyword evidence="4 6" id="KW-0238">DNA-binding</keyword>
<dbReference type="NCBIfam" id="TIGR02937">
    <property type="entry name" value="sigma70-ECF"/>
    <property type="match status" value="1"/>
</dbReference>
<dbReference type="PANTHER" id="PTHR43133:SF61">
    <property type="entry name" value="ECF RNA POLYMERASE SIGMA FACTOR SIGC"/>
    <property type="match status" value="1"/>
</dbReference>
<keyword evidence="3 6" id="KW-0731">Sigma factor</keyword>
<dbReference type="Gene3D" id="1.10.1740.10">
    <property type="match status" value="1"/>
</dbReference>
<comment type="caution">
    <text evidence="9">The sequence shown here is derived from an EMBL/GenBank/DDBJ whole genome shotgun (WGS) entry which is preliminary data.</text>
</comment>
<dbReference type="Proteomes" id="UP000612808">
    <property type="component" value="Unassembled WGS sequence"/>
</dbReference>
<dbReference type="InterPro" id="IPR000838">
    <property type="entry name" value="RNA_pol_sigma70_ECF_CS"/>
</dbReference>
<dbReference type="InterPro" id="IPR013249">
    <property type="entry name" value="RNA_pol_sigma70_r4_t2"/>
</dbReference>
<dbReference type="SUPFAM" id="SSF88946">
    <property type="entry name" value="Sigma2 domain of RNA polymerase sigma factors"/>
    <property type="match status" value="1"/>
</dbReference>
<dbReference type="GO" id="GO:0006950">
    <property type="term" value="P:response to stress"/>
    <property type="evidence" value="ECO:0007669"/>
    <property type="project" value="UniProtKB-ARBA"/>
</dbReference>
<evidence type="ECO:0000256" key="1">
    <source>
        <dbReference type="ARBA" id="ARBA00010641"/>
    </source>
</evidence>
<reference evidence="9" key="1">
    <citation type="submission" date="2021-01" db="EMBL/GenBank/DDBJ databases">
        <title>Whole genome shotgun sequence of Actinocatenispora rupis NBRC 107355.</title>
        <authorList>
            <person name="Komaki H."/>
            <person name="Tamura T."/>
        </authorList>
    </citation>
    <scope>NUCLEOTIDE SEQUENCE</scope>
    <source>
        <strain evidence="9">NBRC 107355</strain>
    </source>
</reference>
<dbReference type="InterPro" id="IPR013324">
    <property type="entry name" value="RNA_pol_sigma_r3/r4-like"/>
</dbReference>
<sequence>MTAHRDDRRTTALALAAGAGDRAAAEEFVRATERDVWGFLAYLTDVHQADDLTQETYLRALSGLSGFAGRSSARTWLLTIARRVVVDHIRAAGRRPRLSAADWAEAADARQARRYDGAAGFEDVVALNELLGRLDDDRRQALVLTQVLGLDYAEAAAVCGCPVGTIRSRVARARTDLLDATAAEHTDIV</sequence>
<dbReference type="GO" id="GO:0016987">
    <property type="term" value="F:sigma factor activity"/>
    <property type="evidence" value="ECO:0007669"/>
    <property type="project" value="UniProtKB-KW"/>
</dbReference>
<dbReference type="RefSeq" id="WP_203656786.1">
    <property type="nucleotide sequence ID" value="NZ_BAAAZM010000019.1"/>
</dbReference>
<dbReference type="GO" id="GO:0006352">
    <property type="term" value="P:DNA-templated transcription initiation"/>
    <property type="evidence" value="ECO:0007669"/>
    <property type="project" value="InterPro"/>
</dbReference>
<dbReference type="Pfam" id="PF08281">
    <property type="entry name" value="Sigma70_r4_2"/>
    <property type="match status" value="1"/>
</dbReference>
<comment type="similarity">
    <text evidence="1 6">Belongs to the sigma-70 factor family. ECF subfamily.</text>
</comment>
<dbReference type="InterPro" id="IPR036388">
    <property type="entry name" value="WH-like_DNA-bd_sf"/>
</dbReference>
<dbReference type="AlphaFoldDB" id="A0A8J3IYC7"/>
<protein>
    <recommendedName>
        <fullName evidence="6">RNA polymerase sigma factor</fullName>
    </recommendedName>
</protein>
<keyword evidence="5 6" id="KW-0804">Transcription</keyword>
<proteinExistence type="inferred from homology"/>
<dbReference type="EMBL" id="BOMB01000010">
    <property type="protein sequence ID" value="GID11055.1"/>
    <property type="molecule type" value="Genomic_DNA"/>
</dbReference>
<evidence type="ECO:0000259" key="7">
    <source>
        <dbReference type="Pfam" id="PF04542"/>
    </source>
</evidence>
<dbReference type="PROSITE" id="PS01063">
    <property type="entry name" value="SIGMA70_ECF"/>
    <property type="match status" value="1"/>
</dbReference>
<keyword evidence="10" id="KW-1185">Reference proteome</keyword>
<gene>
    <name evidence="9" type="primary">rpoE_6</name>
    <name evidence="9" type="ORF">Aru02nite_19440</name>
</gene>
<evidence type="ECO:0000313" key="9">
    <source>
        <dbReference type="EMBL" id="GID11055.1"/>
    </source>
</evidence>
<dbReference type="InterPro" id="IPR014284">
    <property type="entry name" value="RNA_pol_sigma-70_dom"/>
</dbReference>
<name>A0A8J3IYC7_9ACTN</name>
<evidence type="ECO:0000256" key="5">
    <source>
        <dbReference type="ARBA" id="ARBA00023163"/>
    </source>
</evidence>
<dbReference type="SUPFAM" id="SSF88659">
    <property type="entry name" value="Sigma3 and sigma4 domains of RNA polymerase sigma factors"/>
    <property type="match status" value="1"/>
</dbReference>
<accession>A0A8J3IYC7</accession>
<dbReference type="InterPro" id="IPR013325">
    <property type="entry name" value="RNA_pol_sigma_r2"/>
</dbReference>
<evidence type="ECO:0000256" key="6">
    <source>
        <dbReference type="RuleBase" id="RU000716"/>
    </source>
</evidence>
<evidence type="ECO:0000259" key="8">
    <source>
        <dbReference type="Pfam" id="PF08281"/>
    </source>
</evidence>
<dbReference type="GO" id="GO:0003677">
    <property type="term" value="F:DNA binding"/>
    <property type="evidence" value="ECO:0007669"/>
    <property type="project" value="UniProtKB-KW"/>
</dbReference>
<evidence type="ECO:0000313" key="10">
    <source>
        <dbReference type="Proteomes" id="UP000612808"/>
    </source>
</evidence>
<dbReference type="InterPro" id="IPR039425">
    <property type="entry name" value="RNA_pol_sigma-70-like"/>
</dbReference>